<dbReference type="VEuPathDB" id="VectorBase:AMEC005339"/>
<keyword evidence="4" id="KW-1185">Reference proteome</keyword>
<keyword evidence="2" id="KW-0040">ANK repeat</keyword>
<protein>
    <recommendedName>
        <fullName evidence="5">SOCS box domain-containing protein</fullName>
    </recommendedName>
</protein>
<organism evidence="3 4">
    <name type="scientific">Anopheles melas</name>
    <dbReference type="NCBI Taxonomy" id="34690"/>
    <lineage>
        <taxon>Eukaryota</taxon>
        <taxon>Metazoa</taxon>
        <taxon>Ecdysozoa</taxon>
        <taxon>Arthropoda</taxon>
        <taxon>Hexapoda</taxon>
        <taxon>Insecta</taxon>
        <taxon>Pterygota</taxon>
        <taxon>Neoptera</taxon>
        <taxon>Endopterygota</taxon>
        <taxon>Diptera</taxon>
        <taxon>Nematocera</taxon>
        <taxon>Culicoidea</taxon>
        <taxon>Culicidae</taxon>
        <taxon>Anophelinae</taxon>
        <taxon>Anopheles</taxon>
    </lineage>
</organism>
<dbReference type="SUPFAM" id="SSF48403">
    <property type="entry name" value="Ankyrin repeat"/>
    <property type="match status" value="1"/>
</dbReference>
<evidence type="ECO:0000313" key="4">
    <source>
        <dbReference type="Proteomes" id="UP000075902"/>
    </source>
</evidence>
<proteinExistence type="predicted"/>
<dbReference type="STRING" id="34690.A0A182TN51"/>
<reference evidence="3" key="2">
    <citation type="submission" date="2020-05" db="UniProtKB">
        <authorList>
            <consortium name="EnsemblMetazoa"/>
        </authorList>
    </citation>
    <scope>IDENTIFICATION</scope>
    <source>
        <strain evidence="3">CM1001059</strain>
    </source>
</reference>
<dbReference type="InterPro" id="IPR036770">
    <property type="entry name" value="Ankyrin_rpt-contain_sf"/>
</dbReference>
<accession>A0A182TN51</accession>
<evidence type="ECO:0000256" key="1">
    <source>
        <dbReference type="ARBA" id="ARBA00022737"/>
    </source>
</evidence>
<dbReference type="PANTHER" id="PTHR24198:SF165">
    <property type="entry name" value="ANKYRIN REPEAT-CONTAINING PROTEIN-RELATED"/>
    <property type="match status" value="1"/>
</dbReference>
<reference evidence="4" key="1">
    <citation type="submission" date="2014-01" db="EMBL/GenBank/DDBJ databases">
        <title>The Genome Sequence of Anopheles melas CM1001059_A (V2).</title>
        <authorList>
            <consortium name="The Broad Institute Genomics Platform"/>
            <person name="Neafsey D.E."/>
            <person name="Besansky N."/>
            <person name="Howell P."/>
            <person name="Walton C."/>
            <person name="Young S.K."/>
            <person name="Zeng Q."/>
            <person name="Gargeya S."/>
            <person name="Fitzgerald M."/>
            <person name="Haas B."/>
            <person name="Abouelleil A."/>
            <person name="Allen A.W."/>
            <person name="Alvarado L."/>
            <person name="Arachchi H.M."/>
            <person name="Berlin A.M."/>
            <person name="Chapman S.B."/>
            <person name="Gainer-Dewar J."/>
            <person name="Goldberg J."/>
            <person name="Griggs A."/>
            <person name="Gujja S."/>
            <person name="Hansen M."/>
            <person name="Howarth C."/>
            <person name="Imamovic A."/>
            <person name="Ireland A."/>
            <person name="Larimer J."/>
            <person name="McCowan C."/>
            <person name="Murphy C."/>
            <person name="Pearson M."/>
            <person name="Poon T.W."/>
            <person name="Priest M."/>
            <person name="Roberts A."/>
            <person name="Saif S."/>
            <person name="Shea T."/>
            <person name="Sisk P."/>
            <person name="Sykes S."/>
            <person name="Wortman J."/>
            <person name="Nusbaum C."/>
            <person name="Birren B."/>
        </authorList>
    </citation>
    <scope>NUCLEOTIDE SEQUENCE [LARGE SCALE GENOMIC DNA]</scope>
    <source>
        <strain evidence="4">CM1001059</strain>
    </source>
</reference>
<dbReference type="AlphaFoldDB" id="A0A182TN51"/>
<keyword evidence="1" id="KW-0677">Repeat</keyword>
<dbReference type="SMART" id="SM00248">
    <property type="entry name" value="ANK"/>
    <property type="match status" value="4"/>
</dbReference>
<name>A0A182TN51_9DIPT</name>
<dbReference type="InterPro" id="IPR002110">
    <property type="entry name" value="Ankyrin_rpt"/>
</dbReference>
<sequence length="585" mass="67551">MHPLYKFEQFSSLHDTFQMEQFSTYQHPHLTMNKQESSKVYQSNIWAAVVTGDIETLRKLINAGTWKAKIRKQADSKRWTILHHAVMSRNLEMVQLVTECIKPDVDAETEDSMTPLQLACYQQAPVKLITYLMQHTKQYNSPSPLEYAVNQNRVDLAKAVILHEAKHKSRYVKRSLAALHSVATATGNVEMLQCFLDGPSNVGYLFIHKKKDDLTGMERFAEVASYSFDKKVACFKALFNVAHPIANPTAPRRYNVNDILKLALHSFLSTSLIPYFIETERIWEHRVQIHSLYKRLLPEYELLALLVLCECAPVTVKRKQLEPILEEMGSKIAQDVWYDQLGELYVNAFTPSDEHHTCATLQLLSDFATFAQTIELGYFQKVIRVGVRYAFCVAQLGLCQMRVRDVGTLYNAAYHRAIECLMTMYNDTADDIVQLLMTPDDQHSRAIVVFPLLRYCTTILMRPDAIGMAYLHGYRLLYWFVHLFGTWNTIQLLPIGLPLRQIFTLKRAARDAVREAVLQGMKATDVKSLFFERLNLLPVPKELNKYLRYSDYSTIVYFLEHFETVMHALYEDEEDEAALEPVEDF</sequence>
<evidence type="ECO:0000256" key="2">
    <source>
        <dbReference type="ARBA" id="ARBA00023043"/>
    </source>
</evidence>
<evidence type="ECO:0008006" key="5">
    <source>
        <dbReference type="Google" id="ProtNLM"/>
    </source>
</evidence>
<evidence type="ECO:0000313" key="3">
    <source>
        <dbReference type="EnsemblMetazoa" id="AMEC005339-PA"/>
    </source>
</evidence>
<dbReference type="Gene3D" id="1.25.40.20">
    <property type="entry name" value="Ankyrin repeat-containing domain"/>
    <property type="match status" value="1"/>
</dbReference>
<dbReference type="PANTHER" id="PTHR24198">
    <property type="entry name" value="ANKYRIN REPEAT AND PROTEIN KINASE DOMAIN-CONTAINING PROTEIN"/>
    <property type="match status" value="1"/>
</dbReference>
<dbReference type="EnsemblMetazoa" id="AMEC005339-RA">
    <property type="protein sequence ID" value="AMEC005339-PA"/>
    <property type="gene ID" value="AMEC005339"/>
</dbReference>
<dbReference type="Proteomes" id="UP000075902">
    <property type="component" value="Unassembled WGS sequence"/>
</dbReference>